<feature type="domain" description="EamA" evidence="7">
    <location>
        <begin position="11"/>
        <end position="144"/>
    </location>
</feature>
<dbReference type="PANTHER" id="PTHR32322">
    <property type="entry name" value="INNER MEMBRANE TRANSPORTER"/>
    <property type="match status" value="1"/>
</dbReference>
<dbReference type="Proteomes" id="UP000823772">
    <property type="component" value="Unassembled WGS sequence"/>
</dbReference>
<feature type="transmembrane region" description="Helical" evidence="6">
    <location>
        <begin position="12"/>
        <end position="34"/>
    </location>
</feature>
<dbReference type="InterPro" id="IPR050638">
    <property type="entry name" value="AA-Vitamin_Transporters"/>
</dbReference>
<feature type="transmembrane region" description="Helical" evidence="6">
    <location>
        <begin position="152"/>
        <end position="176"/>
    </location>
</feature>
<dbReference type="Gene3D" id="1.10.3730.20">
    <property type="match status" value="2"/>
</dbReference>
<reference evidence="8" key="2">
    <citation type="journal article" date="2021" name="PeerJ">
        <title>Extensive microbial diversity within the chicken gut microbiome revealed by metagenomics and culture.</title>
        <authorList>
            <person name="Gilroy R."/>
            <person name="Ravi A."/>
            <person name="Getino M."/>
            <person name="Pursley I."/>
            <person name="Horton D.L."/>
            <person name="Alikhan N.F."/>
            <person name="Baker D."/>
            <person name="Gharbi K."/>
            <person name="Hall N."/>
            <person name="Watson M."/>
            <person name="Adriaenssens E.M."/>
            <person name="Foster-Nyarko E."/>
            <person name="Jarju S."/>
            <person name="Secka A."/>
            <person name="Antonio M."/>
            <person name="Oren A."/>
            <person name="Chaudhuri R.R."/>
            <person name="La Ragione R."/>
            <person name="Hildebrand F."/>
            <person name="Pallen M.J."/>
        </authorList>
    </citation>
    <scope>NUCLEOTIDE SEQUENCE</scope>
    <source>
        <strain evidence="8">B3-2255</strain>
    </source>
</reference>
<organism evidence="8 9">
    <name type="scientific">Candidatus Merdivivens faecigallinarum</name>
    <dbReference type="NCBI Taxonomy" id="2840871"/>
    <lineage>
        <taxon>Bacteria</taxon>
        <taxon>Pseudomonadati</taxon>
        <taxon>Bacteroidota</taxon>
        <taxon>Bacteroidia</taxon>
        <taxon>Bacteroidales</taxon>
        <taxon>Muribaculaceae</taxon>
        <taxon>Muribaculaceae incertae sedis</taxon>
        <taxon>Candidatus Merdivivens</taxon>
    </lineage>
</organism>
<protein>
    <submittedName>
        <fullName evidence="8">EamA family transporter</fullName>
    </submittedName>
</protein>
<dbReference type="InterPro" id="IPR000620">
    <property type="entry name" value="EamA_dom"/>
</dbReference>
<dbReference type="EMBL" id="JADILY010000058">
    <property type="protein sequence ID" value="MBO8481459.1"/>
    <property type="molecule type" value="Genomic_DNA"/>
</dbReference>
<feature type="transmembrane region" description="Helical" evidence="6">
    <location>
        <begin position="252"/>
        <end position="269"/>
    </location>
</feature>
<feature type="transmembrane region" description="Helical" evidence="6">
    <location>
        <begin position="127"/>
        <end position="146"/>
    </location>
</feature>
<accession>A0A9D9NPL9</accession>
<feature type="transmembrane region" description="Helical" evidence="6">
    <location>
        <begin position="220"/>
        <end position="240"/>
    </location>
</feature>
<evidence type="ECO:0000256" key="6">
    <source>
        <dbReference type="SAM" id="Phobius"/>
    </source>
</evidence>
<evidence type="ECO:0000256" key="5">
    <source>
        <dbReference type="ARBA" id="ARBA00023136"/>
    </source>
</evidence>
<keyword evidence="3 6" id="KW-0812">Transmembrane</keyword>
<feature type="transmembrane region" description="Helical" evidence="6">
    <location>
        <begin position="275"/>
        <end position="295"/>
    </location>
</feature>
<evidence type="ECO:0000256" key="2">
    <source>
        <dbReference type="ARBA" id="ARBA00022475"/>
    </source>
</evidence>
<evidence type="ECO:0000313" key="9">
    <source>
        <dbReference type="Proteomes" id="UP000823772"/>
    </source>
</evidence>
<feature type="transmembrane region" description="Helical" evidence="6">
    <location>
        <begin position="73"/>
        <end position="94"/>
    </location>
</feature>
<evidence type="ECO:0000256" key="4">
    <source>
        <dbReference type="ARBA" id="ARBA00022989"/>
    </source>
</evidence>
<comment type="subcellular location">
    <subcellularLocation>
        <location evidence="1">Cell membrane</location>
        <topology evidence="1">Multi-pass membrane protein</topology>
    </subcellularLocation>
</comment>
<keyword evidence="5 6" id="KW-0472">Membrane</keyword>
<dbReference type="SUPFAM" id="SSF103481">
    <property type="entry name" value="Multidrug resistance efflux transporter EmrE"/>
    <property type="match status" value="2"/>
</dbReference>
<dbReference type="Pfam" id="PF00892">
    <property type="entry name" value="EamA"/>
    <property type="match status" value="2"/>
</dbReference>
<dbReference type="GO" id="GO:0005886">
    <property type="term" value="C:plasma membrane"/>
    <property type="evidence" value="ECO:0007669"/>
    <property type="project" value="UniProtKB-SubCell"/>
</dbReference>
<feature type="transmembrane region" description="Helical" evidence="6">
    <location>
        <begin position="100"/>
        <end position="120"/>
    </location>
</feature>
<evidence type="ECO:0000313" key="8">
    <source>
        <dbReference type="EMBL" id="MBO8481459.1"/>
    </source>
</evidence>
<gene>
    <name evidence="8" type="ORF">IAC87_02805</name>
</gene>
<comment type="caution">
    <text evidence="8">The sequence shown here is derived from an EMBL/GenBank/DDBJ whole genome shotgun (WGS) entry which is preliminary data.</text>
</comment>
<dbReference type="InterPro" id="IPR037185">
    <property type="entry name" value="EmrE-like"/>
</dbReference>
<feature type="transmembrane region" description="Helical" evidence="6">
    <location>
        <begin position="188"/>
        <end position="208"/>
    </location>
</feature>
<name>A0A9D9NPL9_9BACT</name>
<evidence type="ECO:0000256" key="1">
    <source>
        <dbReference type="ARBA" id="ARBA00004651"/>
    </source>
</evidence>
<sequence length="303" mass="32398">MKGSANMSMFKGVANGLASSISFGLIPLFTLPVLAGGMSMDSLICYRFSLAALFIAILMIIRKESFKVSKSDIPLLVLVAIFYDISSMFLLWAYDFLGSGLATILHFTYPILTTIIMMAFFKEKASFPKILAILMAVAGVVLLSIQKGGGDISIAGVAVAVFSGLGYASYMVSINVSAKLQKLKGLKLTFYVFLIGDLFLIINSYAFGTGIEPVNSGYDILNLLLLAFVCTILSNQTLIVSIKNIGSVRASVLGAMEPVTAVIVGLLVFNESLTWKSAIGMLVILAAVVIIIMGGRRKEKIGV</sequence>
<dbReference type="PANTHER" id="PTHR32322:SF18">
    <property type="entry name" value="S-ADENOSYLMETHIONINE_S-ADENOSYLHOMOCYSTEINE TRANSPORTER"/>
    <property type="match status" value="1"/>
</dbReference>
<keyword evidence="4 6" id="KW-1133">Transmembrane helix</keyword>
<feature type="transmembrane region" description="Helical" evidence="6">
    <location>
        <begin position="40"/>
        <end position="61"/>
    </location>
</feature>
<keyword evidence="2" id="KW-1003">Cell membrane</keyword>
<proteinExistence type="predicted"/>
<dbReference type="AlphaFoldDB" id="A0A9D9NPL9"/>
<evidence type="ECO:0000259" key="7">
    <source>
        <dbReference type="Pfam" id="PF00892"/>
    </source>
</evidence>
<feature type="domain" description="EamA" evidence="7">
    <location>
        <begin position="156"/>
        <end position="292"/>
    </location>
</feature>
<reference evidence="8" key="1">
    <citation type="submission" date="2020-10" db="EMBL/GenBank/DDBJ databases">
        <authorList>
            <person name="Gilroy R."/>
        </authorList>
    </citation>
    <scope>NUCLEOTIDE SEQUENCE</scope>
    <source>
        <strain evidence="8">B3-2255</strain>
    </source>
</reference>
<evidence type="ECO:0000256" key="3">
    <source>
        <dbReference type="ARBA" id="ARBA00022692"/>
    </source>
</evidence>